<dbReference type="Proteomes" id="UP000216433">
    <property type="component" value="Unassembled WGS sequence"/>
</dbReference>
<dbReference type="EMBL" id="NJGC01000007">
    <property type="protein sequence ID" value="PAM72340.1"/>
    <property type="molecule type" value="Genomic_DNA"/>
</dbReference>
<comment type="cofactor">
    <cofactor evidence="1">
        <name>Fe(2+)</name>
        <dbReference type="ChEBI" id="CHEBI:29033"/>
    </cofactor>
</comment>
<organism evidence="2 3">
    <name type="scientific">Stenotrophomonas maltophilia</name>
    <name type="common">Pseudomonas maltophilia</name>
    <name type="synonym">Xanthomonas maltophilia</name>
    <dbReference type="NCBI Taxonomy" id="40324"/>
    <lineage>
        <taxon>Bacteria</taxon>
        <taxon>Pseudomonadati</taxon>
        <taxon>Pseudomonadota</taxon>
        <taxon>Gammaproteobacteria</taxon>
        <taxon>Lysobacterales</taxon>
        <taxon>Lysobacteraceae</taxon>
        <taxon>Stenotrophomonas</taxon>
        <taxon>Stenotrophomonas maltophilia group</taxon>
    </lineage>
</organism>
<protein>
    <submittedName>
        <fullName evidence="2">Phytanoyl-CoA dioxygenase</fullName>
    </submittedName>
</protein>
<dbReference type="Gene3D" id="2.60.120.620">
    <property type="entry name" value="q2cbj1_9rhob like domain"/>
    <property type="match status" value="1"/>
</dbReference>
<sequence length="281" mass="31721">MDAYDALMRDGFVVVRQAIAPALVQDINARIARFKQRNPKAVSRNLDEHKRMYRVVNLHLAVDAMTRLLTDNPAIDVCDRFLGEPTTLYTSLYYERGSEQSLHRDTPVFCTSPGERYMGVWTALDAVDESNGPLRVVPGSHLLPPIDVQALRRTVFGDGPISAMSPEGWTAYQDAVARQCEDAGLKPQSVHVQPGDVIVWHPQLFHGGAPHPSAGTRRSVVMHVTPKSMPVGHMDVFYGQTPPLSKAPWRYYRRGQREIARFGQVDFGHEYTRRTWFLRKA</sequence>
<evidence type="ECO:0000313" key="2">
    <source>
        <dbReference type="EMBL" id="PAM72340.1"/>
    </source>
</evidence>
<dbReference type="Pfam" id="PF05721">
    <property type="entry name" value="PhyH"/>
    <property type="match status" value="1"/>
</dbReference>
<reference evidence="2 3" key="1">
    <citation type="submission" date="2017-06" db="EMBL/GenBank/DDBJ databases">
        <title>Genome sequencing and assembly of Stenotrophomonas maltophilia DF07.</title>
        <authorList>
            <person name="Iyer R."/>
        </authorList>
    </citation>
    <scope>NUCLEOTIDE SEQUENCE [LARGE SCALE GENOMIC DNA]</scope>
    <source>
        <strain evidence="2 3">DF07</strain>
    </source>
</reference>
<comment type="caution">
    <text evidence="2">The sequence shown here is derived from an EMBL/GenBank/DDBJ whole genome shotgun (WGS) entry which is preliminary data.</text>
</comment>
<name>A0A1A6Y5U2_STEMA</name>
<gene>
    <name evidence="2" type="ORF">CEK00_08345</name>
</gene>
<dbReference type="GO" id="GO:0005506">
    <property type="term" value="F:iron ion binding"/>
    <property type="evidence" value="ECO:0007669"/>
    <property type="project" value="UniProtKB-ARBA"/>
</dbReference>
<accession>A0A1A6Y5U2</accession>
<dbReference type="RefSeq" id="WP_005416223.1">
    <property type="nucleotide sequence ID" value="NZ_JACLBE010000006.1"/>
</dbReference>
<dbReference type="PANTHER" id="PTHR20883:SF48">
    <property type="entry name" value="ECTOINE DIOXYGENASE"/>
    <property type="match status" value="1"/>
</dbReference>
<dbReference type="PANTHER" id="PTHR20883">
    <property type="entry name" value="PHYTANOYL-COA DIOXYGENASE DOMAIN CONTAINING 1"/>
    <property type="match status" value="1"/>
</dbReference>
<dbReference type="SUPFAM" id="SSF51197">
    <property type="entry name" value="Clavaminate synthase-like"/>
    <property type="match status" value="1"/>
</dbReference>
<dbReference type="GO" id="GO:0016706">
    <property type="term" value="F:2-oxoglutarate-dependent dioxygenase activity"/>
    <property type="evidence" value="ECO:0007669"/>
    <property type="project" value="UniProtKB-ARBA"/>
</dbReference>
<keyword evidence="2" id="KW-0560">Oxidoreductase</keyword>
<proteinExistence type="predicted"/>
<evidence type="ECO:0000313" key="3">
    <source>
        <dbReference type="Proteomes" id="UP000216433"/>
    </source>
</evidence>
<dbReference type="InterPro" id="IPR008775">
    <property type="entry name" value="Phytyl_CoA_dOase-like"/>
</dbReference>
<keyword evidence="2" id="KW-0223">Dioxygenase</keyword>
<dbReference type="AlphaFoldDB" id="A0A1A6Y5U2"/>
<evidence type="ECO:0000256" key="1">
    <source>
        <dbReference type="ARBA" id="ARBA00001954"/>
    </source>
</evidence>